<sequence>MSISHWMKGHGATMGVIWLAEEFGKLPKLSILLMYYNRLSGEIPASIGLLPKLTDLRLFSNNLTGVLPPQLGEYCPLWNVEVDDNMISGELPQNLCAGGALSSIIVSNNNLTGNLPASLGNCSTLGNIMIQSNRFSGDFPAGIWSSAVNITTVIMHDNALSGTLPDKLPWNLSRLEMENNRFSGDIPSWAGNLLVFLADNNSFSGEIPANMTGLSHLQILSLAGNHISGEIPLAISTLKALTTLNLSHNQLTGEIPASIGSLQVLNTLDLSVNQLSGVIPVAIGNLKINFLNLSSNRLSGEIPISLQNPAYDHSFLSNPQLCSSDLLLNVRSCETGSGGSNGLSRGVRIMFIVLGVLIFVIAAGFAIFVIRDCRRRKDGDDLAKWKLTSFQSLDFTESSIVRGLTEDNLIGSGGSGKVYRIHLDNRARDIVAVKKIWNSKKWDSKLEKEFQSEVEILSSIRHANIVKLLCCVSSVDSKLLVYEYMGNGSLDRWLHTKRRVEATSVVLDRLESGPRPLDWPSRLRIAVGAAQGLCYMHHDCSPPIVHRDVKSSNILLDSDFRVRIADFGLARMLAKSGELDTASAIAGSFGYMAPEYAYSRRVNEKVDVYSFGVVLLELTTGREANDGGEHGSLAEWIWRHVQDGNKLMDVIDQNIRDPLYVDEIAAVLKLGIICTGTLPSTRPTMNEVLQILLRYERMHGIGDKPYAEYDGAPLLQARRSSRNKRPSDGDECNDDGSLACNV</sequence>
<evidence type="ECO:0000256" key="14">
    <source>
        <dbReference type="SAM" id="Phobius"/>
    </source>
</evidence>
<dbReference type="InterPro" id="IPR000719">
    <property type="entry name" value="Prot_kinase_dom"/>
</dbReference>
<dbReference type="SMART" id="SM00220">
    <property type="entry name" value="S_TKc"/>
    <property type="match status" value="1"/>
</dbReference>
<keyword evidence="7" id="KW-0418">Kinase</keyword>
<evidence type="ECO:0000256" key="1">
    <source>
        <dbReference type="ARBA" id="ARBA00004162"/>
    </source>
</evidence>
<dbReference type="Gene3D" id="3.30.200.20">
    <property type="entry name" value="Phosphorylase Kinase, domain 1"/>
    <property type="match status" value="1"/>
</dbReference>
<dbReference type="PROSITE" id="PS00107">
    <property type="entry name" value="PROTEIN_KINASE_ATP"/>
    <property type="match status" value="1"/>
</dbReference>
<dbReference type="PROSITE" id="PS00108">
    <property type="entry name" value="PROTEIN_KINASE_ST"/>
    <property type="match status" value="1"/>
</dbReference>
<accession>A0A6I9QYQ5</accession>
<keyword evidence="3" id="KW-0808">Transferase</keyword>
<dbReference type="PANTHER" id="PTHR48056:SF29">
    <property type="entry name" value="RECEPTOR-LIKE PROTEIN KINASE HSL1"/>
    <property type="match status" value="1"/>
</dbReference>
<gene>
    <name evidence="17" type="primary">LOC105041917</name>
</gene>
<keyword evidence="12" id="KW-0325">Glycoprotein</keyword>
<dbReference type="KEGG" id="egu:105041917"/>
<dbReference type="InParanoid" id="A0A6I9QYQ5"/>
<evidence type="ECO:0000313" key="16">
    <source>
        <dbReference type="Proteomes" id="UP000504607"/>
    </source>
</evidence>
<dbReference type="InterPro" id="IPR001611">
    <property type="entry name" value="Leu-rich_rpt"/>
</dbReference>
<feature type="domain" description="Protein kinase" evidence="15">
    <location>
        <begin position="404"/>
        <end position="698"/>
    </location>
</feature>
<dbReference type="PROSITE" id="PS50011">
    <property type="entry name" value="PROTEIN_KINASE_DOM"/>
    <property type="match status" value="1"/>
</dbReference>
<dbReference type="GO" id="GO:0004672">
    <property type="term" value="F:protein kinase activity"/>
    <property type="evidence" value="ECO:0007669"/>
    <property type="project" value="InterPro"/>
</dbReference>
<feature type="binding site" evidence="13">
    <location>
        <position position="435"/>
    </location>
    <ligand>
        <name>ATP</name>
        <dbReference type="ChEBI" id="CHEBI:30616"/>
    </ligand>
</feature>
<evidence type="ECO:0000256" key="6">
    <source>
        <dbReference type="ARBA" id="ARBA00022741"/>
    </source>
</evidence>
<dbReference type="InterPro" id="IPR008271">
    <property type="entry name" value="Ser/Thr_kinase_AS"/>
</dbReference>
<evidence type="ECO:0000256" key="5">
    <source>
        <dbReference type="ARBA" id="ARBA00022737"/>
    </source>
</evidence>
<dbReference type="RefSeq" id="XP_010917293.1">
    <property type="nucleotide sequence ID" value="XM_010918991.3"/>
</dbReference>
<evidence type="ECO:0000259" key="15">
    <source>
        <dbReference type="PROSITE" id="PS50011"/>
    </source>
</evidence>
<dbReference type="Pfam" id="PF00560">
    <property type="entry name" value="LRR_1"/>
    <property type="match status" value="4"/>
</dbReference>
<organism evidence="16 17">
    <name type="scientific">Elaeis guineensis var. tenera</name>
    <name type="common">Oil palm</name>
    <dbReference type="NCBI Taxonomy" id="51953"/>
    <lineage>
        <taxon>Eukaryota</taxon>
        <taxon>Viridiplantae</taxon>
        <taxon>Streptophyta</taxon>
        <taxon>Embryophyta</taxon>
        <taxon>Tracheophyta</taxon>
        <taxon>Spermatophyta</taxon>
        <taxon>Magnoliopsida</taxon>
        <taxon>Liliopsida</taxon>
        <taxon>Arecaceae</taxon>
        <taxon>Arecoideae</taxon>
        <taxon>Cocoseae</taxon>
        <taxon>Elaeidinae</taxon>
        <taxon>Elaeis</taxon>
    </lineage>
</organism>
<comment type="subcellular location">
    <subcellularLocation>
        <location evidence="1">Cell membrane</location>
        <topology evidence="1">Single-pass membrane protein</topology>
    </subcellularLocation>
</comment>
<dbReference type="Proteomes" id="UP000504607">
    <property type="component" value="Chromosome 1"/>
</dbReference>
<feature type="transmembrane region" description="Helical" evidence="14">
    <location>
        <begin position="349"/>
        <end position="370"/>
    </location>
</feature>
<dbReference type="InterPro" id="IPR025875">
    <property type="entry name" value="Leu-rich_rpt_4"/>
</dbReference>
<dbReference type="GO" id="GO:0005524">
    <property type="term" value="F:ATP binding"/>
    <property type="evidence" value="ECO:0007669"/>
    <property type="project" value="UniProtKB-UniRule"/>
</dbReference>
<dbReference type="InterPro" id="IPR017441">
    <property type="entry name" value="Protein_kinase_ATP_BS"/>
</dbReference>
<dbReference type="FunFam" id="1.10.510.10:FF:000714">
    <property type="entry name" value="Kinase family with leucine-rich repeat domain-containing protein"/>
    <property type="match status" value="1"/>
</dbReference>
<evidence type="ECO:0000256" key="9">
    <source>
        <dbReference type="ARBA" id="ARBA00022989"/>
    </source>
</evidence>
<dbReference type="SUPFAM" id="SSF52058">
    <property type="entry name" value="L domain-like"/>
    <property type="match status" value="1"/>
</dbReference>
<dbReference type="GO" id="GO:0005886">
    <property type="term" value="C:plasma membrane"/>
    <property type="evidence" value="ECO:0007669"/>
    <property type="project" value="UniProtKB-SubCell"/>
</dbReference>
<dbReference type="InterPro" id="IPR011009">
    <property type="entry name" value="Kinase-like_dom_sf"/>
</dbReference>
<keyword evidence="6 13" id="KW-0547">Nucleotide-binding</keyword>
<dbReference type="Gene3D" id="1.10.510.10">
    <property type="entry name" value="Transferase(Phosphotransferase) domain 1"/>
    <property type="match status" value="1"/>
</dbReference>
<dbReference type="Gene3D" id="3.80.10.10">
    <property type="entry name" value="Ribonuclease Inhibitor"/>
    <property type="match status" value="1"/>
</dbReference>
<evidence type="ECO:0000256" key="10">
    <source>
        <dbReference type="ARBA" id="ARBA00023136"/>
    </source>
</evidence>
<evidence type="ECO:0000256" key="2">
    <source>
        <dbReference type="ARBA" id="ARBA00022614"/>
    </source>
</evidence>
<protein>
    <submittedName>
        <fullName evidence="17">Receptor-like protein kinase 5</fullName>
    </submittedName>
</protein>
<dbReference type="OrthoDB" id="4062651at2759"/>
<dbReference type="FunFam" id="3.30.200.20:FF:000512">
    <property type="entry name" value="Receptor-like protein kinase HSL1"/>
    <property type="match status" value="1"/>
</dbReference>
<keyword evidence="10 14" id="KW-0472">Membrane</keyword>
<dbReference type="Pfam" id="PF00069">
    <property type="entry name" value="Pkinase"/>
    <property type="match status" value="1"/>
</dbReference>
<keyword evidence="8 13" id="KW-0067">ATP-binding</keyword>
<proteinExistence type="predicted"/>
<dbReference type="GO" id="GO:0033612">
    <property type="term" value="F:receptor serine/threonine kinase binding"/>
    <property type="evidence" value="ECO:0007669"/>
    <property type="project" value="TreeGrafter"/>
</dbReference>
<keyword evidence="4 14" id="KW-0812">Transmembrane</keyword>
<dbReference type="PANTHER" id="PTHR48056">
    <property type="entry name" value="LRR RECEPTOR-LIKE SERINE/THREONINE-PROTEIN KINASE-RELATED"/>
    <property type="match status" value="1"/>
</dbReference>
<reference evidence="17" key="1">
    <citation type="submission" date="2025-08" db="UniProtKB">
        <authorList>
            <consortium name="RefSeq"/>
        </authorList>
    </citation>
    <scope>IDENTIFICATION</scope>
</reference>
<evidence type="ECO:0000256" key="7">
    <source>
        <dbReference type="ARBA" id="ARBA00022777"/>
    </source>
</evidence>
<dbReference type="FunFam" id="3.80.10.10:FF:000642">
    <property type="entry name" value="Leucine-rich receptor-like protein kinase family protein"/>
    <property type="match status" value="1"/>
</dbReference>
<dbReference type="SUPFAM" id="SSF56112">
    <property type="entry name" value="Protein kinase-like (PK-like)"/>
    <property type="match status" value="1"/>
</dbReference>
<dbReference type="CDD" id="cd14066">
    <property type="entry name" value="STKc_IRAK"/>
    <property type="match status" value="1"/>
</dbReference>
<evidence type="ECO:0000256" key="3">
    <source>
        <dbReference type="ARBA" id="ARBA00022679"/>
    </source>
</evidence>
<evidence type="ECO:0000256" key="11">
    <source>
        <dbReference type="ARBA" id="ARBA00023170"/>
    </source>
</evidence>
<evidence type="ECO:0000256" key="12">
    <source>
        <dbReference type="ARBA" id="ARBA00023180"/>
    </source>
</evidence>
<dbReference type="InterPro" id="IPR050647">
    <property type="entry name" value="Plant_LRR-RLKs"/>
</dbReference>
<keyword evidence="16" id="KW-1185">Reference proteome</keyword>
<dbReference type="GeneID" id="105041917"/>
<keyword evidence="11" id="KW-0675">Receptor</keyword>
<keyword evidence="5" id="KW-0677">Repeat</keyword>
<evidence type="ECO:0000256" key="8">
    <source>
        <dbReference type="ARBA" id="ARBA00022840"/>
    </source>
</evidence>
<dbReference type="Pfam" id="PF12799">
    <property type="entry name" value="LRR_4"/>
    <property type="match status" value="1"/>
</dbReference>
<keyword evidence="9 14" id="KW-1133">Transmembrane helix</keyword>
<evidence type="ECO:0000256" key="13">
    <source>
        <dbReference type="PROSITE-ProRule" id="PRU10141"/>
    </source>
</evidence>
<dbReference type="InterPro" id="IPR032675">
    <property type="entry name" value="LRR_dom_sf"/>
</dbReference>
<dbReference type="AlphaFoldDB" id="A0A6I9QYQ5"/>
<evidence type="ECO:0000256" key="4">
    <source>
        <dbReference type="ARBA" id="ARBA00022692"/>
    </source>
</evidence>
<evidence type="ECO:0000313" key="17">
    <source>
        <dbReference type="RefSeq" id="XP_010917293.1"/>
    </source>
</evidence>
<name>A0A6I9QYQ5_ELAGV</name>
<keyword evidence="2" id="KW-0433">Leucine-rich repeat</keyword>